<dbReference type="EMBL" id="BMCP01000002">
    <property type="protein sequence ID" value="GGE42538.1"/>
    <property type="molecule type" value="Genomic_DNA"/>
</dbReference>
<sequence>MKRASIAAISFVALGLGFSIPAQGQSIQIGPGGVTVEPNYRGDRDRDRYRDRREYRGISSRDAARVARSNGMVNIRDVSERRGRYVVRGDDRRGRGMIVTVSSRTGDIIDVERERRW</sequence>
<dbReference type="Proteomes" id="UP000602745">
    <property type="component" value="Unassembled WGS sequence"/>
</dbReference>
<feature type="signal peptide" evidence="2">
    <location>
        <begin position="1"/>
        <end position="24"/>
    </location>
</feature>
<accession>A0A8J2W4A2</accession>
<keyword evidence="4" id="KW-1185">Reference proteome</keyword>
<evidence type="ECO:0008006" key="5">
    <source>
        <dbReference type="Google" id="ProtNLM"/>
    </source>
</evidence>
<organism evidence="3 4">
    <name type="scientific">Agaricicola taiwanensis</name>
    <dbReference type="NCBI Taxonomy" id="591372"/>
    <lineage>
        <taxon>Bacteria</taxon>
        <taxon>Pseudomonadati</taxon>
        <taxon>Pseudomonadota</taxon>
        <taxon>Alphaproteobacteria</taxon>
        <taxon>Rhodobacterales</taxon>
        <taxon>Paracoccaceae</taxon>
        <taxon>Agaricicola</taxon>
    </lineage>
</organism>
<dbReference type="AlphaFoldDB" id="A0A8J2W4A2"/>
<gene>
    <name evidence="3" type="ORF">GCM10007276_19800</name>
</gene>
<evidence type="ECO:0000256" key="2">
    <source>
        <dbReference type="SAM" id="SignalP"/>
    </source>
</evidence>
<evidence type="ECO:0000313" key="3">
    <source>
        <dbReference type="EMBL" id="GGE42538.1"/>
    </source>
</evidence>
<feature type="chain" id="PRO_5035284074" description="PepSY domain-containing protein" evidence="2">
    <location>
        <begin position="25"/>
        <end position="117"/>
    </location>
</feature>
<comment type="caution">
    <text evidence="3">The sequence shown here is derived from an EMBL/GenBank/DDBJ whole genome shotgun (WGS) entry which is preliminary data.</text>
</comment>
<dbReference type="RefSeq" id="WP_188409562.1">
    <property type="nucleotide sequence ID" value="NZ_BMCP01000002.1"/>
</dbReference>
<evidence type="ECO:0000256" key="1">
    <source>
        <dbReference type="SAM" id="MobiDB-lite"/>
    </source>
</evidence>
<protein>
    <recommendedName>
        <fullName evidence="5">PepSY domain-containing protein</fullName>
    </recommendedName>
</protein>
<proteinExistence type="predicted"/>
<reference evidence="3" key="1">
    <citation type="journal article" date="2014" name="Int. J. Syst. Evol. Microbiol.">
        <title>Complete genome sequence of Corynebacterium casei LMG S-19264T (=DSM 44701T), isolated from a smear-ripened cheese.</title>
        <authorList>
            <consortium name="US DOE Joint Genome Institute (JGI-PGF)"/>
            <person name="Walter F."/>
            <person name="Albersmeier A."/>
            <person name="Kalinowski J."/>
            <person name="Ruckert C."/>
        </authorList>
    </citation>
    <scope>NUCLEOTIDE SEQUENCE</scope>
    <source>
        <strain evidence="3">CCM 7684</strain>
    </source>
</reference>
<reference evidence="3" key="2">
    <citation type="submission" date="2020-09" db="EMBL/GenBank/DDBJ databases">
        <authorList>
            <person name="Sun Q."/>
            <person name="Sedlacek I."/>
        </authorList>
    </citation>
    <scope>NUCLEOTIDE SEQUENCE</scope>
    <source>
        <strain evidence="3">CCM 7684</strain>
    </source>
</reference>
<feature type="region of interest" description="Disordered" evidence="1">
    <location>
        <begin position="27"/>
        <end position="54"/>
    </location>
</feature>
<evidence type="ECO:0000313" key="4">
    <source>
        <dbReference type="Proteomes" id="UP000602745"/>
    </source>
</evidence>
<feature type="compositionally biased region" description="Basic and acidic residues" evidence="1">
    <location>
        <begin position="40"/>
        <end position="54"/>
    </location>
</feature>
<name>A0A8J2W4A2_9RHOB</name>
<keyword evidence="2" id="KW-0732">Signal</keyword>